<organism evidence="1 2">
    <name type="scientific">Acetobacter cibinongensis</name>
    <dbReference type="NCBI Taxonomy" id="146475"/>
    <lineage>
        <taxon>Bacteria</taxon>
        <taxon>Pseudomonadati</taxon>
        <taxon>Pseudomonadota</taxon>
        <taxon>Alphaproteobacteria</taxon>
        <taxon>Acetobacterales</taxon>
        <taxon>Acetobacteraceae</taxon>
        <taxon>Acetobacter</taxon>
    </lineage>
</organism>
<comment type="caution">
    <text evidence="1">The sequence shown here is derived from an EMBL/GenBank/DDBJ whole genome shotgun (WGS) entry which is preliminary data.</text>
</comment>
<protein>
    <submittedName>
        <fullName evidence="1">Uncharacterized protein</fullName>
    </submittedName>
</protein>
<accession>A0A1Z5YVF8</accession>
<reference evidence="1 2" key="1">
    <citation type="submission" date="2014-06" db="EMBL/GenBank/DDBJ databases">
        <authorList>
            <person name="Ju J."/>
            <person name="Zhang J."/>
        </authorList>
    </citation>
    <scope>NUCLEOTIDE SEQUENCE [LARGE SCALE GENOMIC DNA]</scope>
    <source>
        <strain evidence="1 2">DsW_47</strain>
    </source>
</reference>
<dbReference type="Proteomes" id="UP000196086">
    <property type="component" value="Unassembled WGS sequence"/>
</dbReference>
<dbReference type="EMBL" id="JOMQ01000023">
    <property type="protein sequence ID" value="OUJ02794.1"/>
    <property type="molecule type" value="Genomic_DNA"/>
</dbReference>
<gene>
    <name evidence="1" type="ORF">HK14_04710</name>
</gene>
<evidence type="ECO:0000313" key="1">
    <source>
        <dbReference type="EMBL" id="OUJ02794.1"/>
    </source>
</evidence>
<dbReference type="AlphaFoldDB" id="A0A1Z5YVF8"/>
<sequence length="71" mass="8195">MLAAFSRQRFYDYRQMFAVKHLAGIFKCYTATKCGGKDCIRLSVALFVAAGYRKSRYSHFFSGKYTCHDGF</sequence>
<name>A0A1Z5YVF8_9PROT</name>
<proteinExistence type="predicted"/>
<evidence type="ECO:0000313" key="2">
    <source>
        <dbReference type="Proteomes" id="UP000196086"/>
    </source>
</evidence>